<evidence type="ECO:0000313" key="9">
    <source>
        <dbReference type="Proteomes" id="UP000054010"/>
    </source>
</evidence>
<dbReference type="InterPro" id="IPR002758">
    <property type="entry name" value="Cation_antiport_E"/>
</dbReference>
<keyword evidence="9" id="KW-1185">Reference proteome</keyword>
<feature type="transmembrane region" description="Helical" evidence="7">
    <location>
        <begin position="57"/>
        <end position="76"/>
    </location>
</feature>
<evidence type="ECO:0000256" key="5">
    <source>
        <dbReference type="ARBA" id="ARBA00022989"/>
    </source>
</evidence>
<dbReference type="STRING" id="765420.OSCT_0398"/>
<evidence type="ECO:0000256" key="2">
    <source>
        <dbReference type="ARBA" id="ARBA00006228"/>
    </source>
</evidence>
<dbReference type="PIRSF" id="PIRSF019239">
    <property type="entry name" value="MrpE"/>
    <property type="match status" value="1"/>
</dbReference>
<keyword evidence="3" id="KW-1003">Cell membrane</keyword>
<evidence type="ECO:0000256" key="6">
    <source>
        <dbReference type="ARBA" id="ARBA00023136"/>
    </source>
</evidence>
<evidence type="ECO:0000256" key="4">
    <source>
        <dbReference type="ARBA" id="ARBA00022692"/>
    </source>
</evidence>
<dbReference type="Pfam" id="PF01899">
    <property type="entry name" value="MNHE"/>
    <property type="match status" value="1"/>
</dbReference>
<evidence type="ECO:0000256" key="1">
    <source>
        <dbReference type="ARBA" id="ARBA00004651"/>
    </source>
</evidence>
<protein>
    <submittedName>
        <fullName evidence="8">Cation antiporter</fullName>
    </submittedName>
</protein>
<accession>E1IAP7</accession>
<dbReference type="HOGENOM" id="CLU_086615_3_1_0"/>
<dbReference type="GO" id="GO:0008324">
    <property type="term" value="F:monoatomic cation transmembrane transporter activity"/>
    <property type="evidence" value="ECO:0007669"/>
    <property type="project" value="InterPro"/>
</dbReference>
<dbReference type="GO" id="GO:0005886">
    <property type="term" value="C:plasma membrane"/>
    <property type="evidence" value="ECO:0007669"/>
    <property type="project" value="UniProtKB-SubCell"/>
</dbReference>
<evidence type="ECO:0000256" key="3">
    <source>
        <dbReference type="ARBA" id="ARBA00022475"/>
    </source>
</evidence>
<feature type="transmembrane region" description="Helical" evidence="7">
    <location>
        <begin position="6"/>
        <end position="36"/>
    </location>
</feature>
<evidence type="ECO:0000313" key="8">
    <source>
        <dbReference type="EMBL" id="EFO81726.1"/>
    </source>
</evidence>
<dbReference type="AlphaFoldDB" id="E1IAP7"/>
<dbReference type="Proteomes" id="UP000054010">
    <property type="component" value="Unassembled WGS sequence"/>
</dbReference>
<comment type="caution">
    <text evidence="8">The sequence shown here is derived from an EMBL/GenBank/DDBJ whole genome shotgun (WGS) entry which is preliminary data.</text>
</comment>
<keyword evidence="6 7" id="KW-0472">Membrane</keyword>
<dbReference type="PANTHER" id="PTHR34584">
    <property type="entry name" value="NA(+)/H(+) ANTIPORTER SUBUNIT E1"/>
    <property type="match status" value="1"/>
</dbReference>
<sequence>MLVLNLLLAIIWLVLQTSFTWADFVVGMLVGFGIIGMTEATLTWQRPFSDQQAKRGYVGRVMKVISFSGFVIWAIIKSNLDVAWLVLNPRAAYQPGIVAVPLDIQSDLGITLLANVITLTPGTVSLDISSDRRTLYIHAMNVQDPDALRAEIKGEFERRVMEIFP</sequence>
<dbReference type="PANTHER" id="PTHR34584:SF1">
    <property type="entry name" value="NA(+)_H(+) ANTIPORTER SUBUNIT E1"/>
    <property type="match status" value="1"/>
</dbReference>
<dbReference type="eggNOG" id="COG1863">
    <property type="taxonomic scope" value="Bacteria"/>
</dbReference>
<name>E1IAP7_9CHLR</name>
<keyword evidence="5 7" id="KW-1133">Transmembrane helix</keyword>
<comment type="subcellular location">
    <subcellularLocation>
        <location evidence="1">Cell membrane</location>
        <topology evidence="1">Multi-pass membrane protein</topology>
    </subcellularLocation>
</comment>
<reference evidence="8 9" key="1">
    <citation type="journal article" date="2011" name="J. Bacteriol.">
        <title>Draft genome sequence of the anoxygenic filamentous phototrophic bacterium Oscillochloris trichoides subsp. DG-6.</title>
        <authorList>
            <person name="Kuznetsov B.B."/>
            <person name="Ivanovsky R.N."/>
            <person name="Keppen O.I."/>
            <person name="Sukhacheva M.V."/>
            <person name="Bumazhkin B.K."/>
            <person name="Patutina E.O."/>
            <person name="Beletsky A.V."/>
            <person name="Mardanov A.V."/>
            <person name="Baslerov R.V."/>
            <person name="Panteleeva A.N."/>
            <person name="Kolganova T.V."/>
            <person name="Ravin N.V."/>
            <person name="Skryabin K.G."/>
        </authorList>
    </citation>
    <scope>NUCLEOTIDE SEQUENCE [LARGE SCALE GENOMIC DNA]</scope>
    <source>
        <strain evidence="8 9">DG-6</strain>
    </source>
</reference>
<keyword evidence="4 7" id="KW-0812">Transmembrane</keyword>
<dbReference type="EMBL" id="ADVR01000006">
    <property type="protein sequence ID" value="EFO81726.1"/>
    <property type="molecule type" value="Genomic_DNA"/>
</dbReference>
<comment type="similarity">
    <text evidence="2">Belongs to the CPA3 antiporters (TC 2.A.63) subunit E family.</text>
</comment>
<evidence type="ECO:0000256" key="7">
    <source>
        <dbReference type="SAM" id="Phobius"/>
    </source>
</evidence>
<gene>
    <name evidence="8" type="ORF">OSCT_0398</name>
</gene>
<dbReference type="OrthoDB" id="9800498at2"/>
<organism evidence="8 9">
    <name type="scientific">Oscillochloris trichoides DG-6</name>
    <dbReference type="NCBI Taxonomy" id="765420"/>
    <lineage>
        <taxon>Bacteria</taxon>
        <taxon>Bacillati</taxon>
        <taxon>Chloroflexota</taxon>
        <taxon>Chloroflexia</taxon>
        <taxon>Chloroflexales</taxon>
        <taxon>Chloroflexineae</taxon>
        <taxon>Oscillochloridaceae</taxon>
        <taxon>Oscillochloris</taxon>
    </lineage>
</organism>
<proteinExistence type="inferred from homology"/>